<feature type="region of interest" description="Disordered" evidence="1">
    <location>
        <begin position="1"/>
        <end position="20"/>
    </location>
</feature>
<gene>
    <name evidence="2" type="ORF">FBT96_18265</name>
</gene>
<protein>
    <recommendedName>
        <fullName evidence="4">YtxH domain-containing protein</fullName>
    </recommendedName>
</protein>
<sequence length="86" mass="9159">MTDTNAQTPATAEATNQPGLLSNPRFLTGAVLGGLVTYVLTNEAAQRKLMGGLAQLWLGLQGGLEEAKERFRDAQSEAQAQATRDK</sequence>
<evidence type="ECO:0000256" key="1">
    <source>
        <dbReference type="SAM" id="MobiDB-lite"/>
    </source>
</evidence>
<dbReference type="RefSeq" id="WP_136909206.1">
    <property type="nucleotide sequence ID" value="NZ_SWJZ01000102.1"/>
</dbReference>
<proteinExistence type="predicted"/>
<organism evidence="2 3">
    <name type="scientific">Rhodobacter capsulatus</name>
    <name type="common">Rhodopseudomonas capsulata</name>
    <dbReference type="NCBI Taxonomy" id="1061"/>
    <lineage>
        <taxon>Bacteria</taxon>
        <taxon>Pseudomonadati</taxon>
        <taxon>Pseudomonadota</taxon>
        <taxon>Alphaproteobacteria</taxon>
        <taxon>Rhodobacterales</taxon>
        <taxon>Rhodobacter group</taxon>
        <taxon>Rhodobacter</taxon>
    </lineage>
</organism>
<evidence type="ECO:0000313" key="3">
    <source>
        <dbReference type="Proteomes" id="UP000310597"/>
    </source>
</evidence>
<evidence type="ECO:0008006" key="4">
    <source>
        <dbReference type="Google" id="ProtNLM"/>
    </source>
</evidence>
<dbReference type="OrthoDB" id="5772916at2"/>
<name>A0A4U1JNQ8_RHOCA</name>
<evidence type="ECO:0000313" key="2">
    <source>
        <dbReference type="EMBL" id="TKD14469.1"/>
    </source>
</evidence>
<reference evidence="2 3" key="1">
    <citation type="submission" date="2019-04" db="EMBL/GenBank/DDBJ databases">
        <title>Draft Whole-Genome sequence of the purple photosynthetic bacterium Rhodobacter capsulatus SP108 with an indigenous class A beta-lactamase.</title>
        <authorList>
            <person name="Robertson S."/>
            <person name="Meyer T.E."/>
            <person name="Kyndt J.A."/>
        </authorList>
    </citation>
    <scope>NUCLEOTIDE SEQUENCE [LARGE SCALE GENOMIC DNA]</scope>
    <source>
        <strain evidence="2 3">SP108</strain>
    </source>
</reference>
<dbReference type="EMBL" id="SWJZ01000102">
    <property type="protein sequence ID" value="TKD14469.1"/>
    <property type="molecule type" value="Genomic_DNA"/>
</dbReference>
<dbReference type="AlphaFoldDB" id="A0A4U1JNQ8"/>
<dbReference type="Proteomes" id="UP000310597">
    <property type="component" value="Unassembled WGS sequence"/>
</dbReference>
<accession>A0A4U1JNQ8</accession>
<comment type="caution">
    <text evidence="2">The sequence shown here is derived from an EMBL/GenBank/DDBJ whole genome shotgun (WGS) entry which is preliminary data.</text>
</comment>